<sequence length="96" mass="10832">MVYKIIFMVCGTSADDPLEILSRKNSPINKSLAPIQVNPLVQYGVGADDLAVAMKLSRGEKFHVWFHSKLNKSISEIDSQIAEYKKVAYLMKQFLI</sequence>
<organism evidence="1 2">
    <name type="scientific">Panagrolaimus davidi</name>
    <dbReference type="NCBI Taxonomy" id="227884"/>
    <lineage>
        <taxon>Eukaryota</taxon>
        <taxon>Metazoa</taxon>
        <taxon>Ecdysozoa</taxon>
        <taxon>Nematoda</taxon>
        <taxon>Chromadorea</taxon>
        <taxon>Rhabditida</taxon>
        <taxon>Tylenchina</taxon>
        <taxon>Panagrolaimomorpha</taxon>
        <taxon>Panagrolaimoidea</taxon>
        <taxon>Panagrolaimidae</taxon>
        <taxon>Panagrolaimus</taxon>
    </lineage>
</organism>
<keyword evidence="1" id="KW-1185">Reference proteome</keyword>
<protein>
    <submittedName>
        <fullName evidence="2">Uncharacterized protein</fullName>
    </submittedName>
</protein>
<dbReference type="AlphaFoldDB" id="A0A914QRB4"/>
<accession>A0A914QRB4</accession>
<evidence type="ECO:0000313" key="2">
    <source>
        <dbReference type="WBParaSite" id="PDA_v2.g29918.t1"/>
    </source>
</evidence>
<evidence type="ECO:0000313" key="1">
    <source>
        <dbReference type="Proteomes" id="UP000887578"/>
    </source>
</evidence>
<dbReference type="WBParaSite" id="PDA_v2.g29918.t1">
    <property type="protein sequence ID" value="PDA_v2.g29918.t1"/>
    <property type="gene ID" value="PDA_v2.g29918"/>
</dbReference>
<proteinExistence type="predicted"/>
<name>A0A914QRB4_9BILA</name>
<reference evidence="2" key="1">
    <citation type="submission" date="2022-11" db="UniProtKB">
        <authorList>
            <consortium name="WormBaseParasite"/>
        </authorList>
    </citation>
    <scope>IDENTIFICATION</scope>
</reference>
<dbReference type="Proteomes" id="UP000887578">
    <property type="component" value="Unplaced"/>
</dbReference>